<gene>
    <name evidence="1" type="ORF">DCAF_LOCUS4502</name>
</gene>
<reference evidence="1 2" key="1">
    <citation type="submission" date="2024-01" db="EMBL/GenBank/DDBJ databases">
        <authorList>
            <person name="Waweru B."/>
        </authorList>
    </citation>
    <scope>NUCLEOTIDE SEQUENCE [LARGE SCALE GENOMIC DNA]</scope>
</reference>
<dbReference type="AlphaFoldDB" id="A0AAV1R3A4"/>
<evidence type="ECO:0000313" key="1">
    <source>
        <dbReference type="EMBL" id="CAK7326796.1"/>
    </source>
</evidence>
<dbReference type="EMBL" id="CAWUPB010000851">
    <property type="protein sequence ID" value="CAK7326796.1"/>
    <property type="molecule type" value="Genomic_DNA"/>
</dbReference>
<protein>
    <submittedName>
        <fullName evidence="1">Uncharacterized protein</fullName>
    </submittedName>
</protein>
<comment type="caution">
    <text evidence="1">The sequence shown here is derived from an EMBL/GenBank/DDBJ whole genome shotgun (WGS) entry which is preliminary data.</text>
</comment>
<evidence type="ECO:0000313" key="2">
    <source>
        <dbReference type="Proteomes" id="UP001314170"/>
    </source>
</evidence>
<dbReference type="Proteomes" id="UP001314170">
    <property type="component" value="Unassembled WGS sequence"/>
</dbReference>
<name>A0AAV1R3A4_9ROSI</name>
<proteinExistence type="predicted"/>
<organism evidence="1 2">
    <name type="scientific">Dovyalis caffra</name>
    <dbReference type="NCBI Taxonomy" id="77055"/>
    <lineage>
        <taxon>Eukaryota</taxon>
        <taxon>Viridiplantae</taxon>
        <taxon>Streptophyta</taxon>
        <taxon>Embryophyta</taxon>
        <taxon>Tracheophyta</taxon>
        <taxon>Spermatophyta</taxon>
        <taxon>Magnoliopsida</taxon>
        <taxon>eudicotyledons</taxon>
        <taxon>Gunneridae</taxon>
        <taxon>Pentapetalae</taxon>
        <taxon>rosids</taxon>
        <taxon>fabids</taxon>
        <taxon>Malpighiales</taxon>
        <taxon>Salicaceae</taxon>
        <taxon>Flacourtieae</taxon>
        <taxon>Dovyalis</taxon>
    </lineage>
</organism>
<keyword evidence="2" id="KW-1185">Reference proteome</keyword>
<accession>A0AAV1R3A4</accession>
<sequence>MTETSNLGSFNLLEDRRTMEKVVEIKQLHASKHEVRLAISFTFLMEIRRYIYSDVINRQDLCKLFNCSGIQVTAIYGGKPRKDECRFHHLKRRKLKQSRKGVPLRAPITNPKKFYNLDFKNTYNTTLISIKISKELAS</sequence>